<dbReference type="AlphaFoldDB" id="A0A9Q0REZ6"/>
<gene>
    <name evidence="2" type="ORF">M0811_05114</name>
</gene>
<dbReference type="OrthoDB" id="10692750at2759"/>
<reference evidence="2" key="1">
    <citation type="submission" date="2022-10" db="EMBL/GenBank/DDBJ databases">
        <title>Novel sulphate-reducing endosymbionts in the free-living metamonad Anaeramoeba.</title>
        <authorList>
            <person name="Jerlstrom-Hultqvist J."/>
            <person name="Cepicka I."/>
            <person name="Gallot-Lavallee L."/>
            <person name="Salas-Leiva D."/>
            <person name="Curtis B.A."/>
            <person name="Zahonova K."/>
            <person name="Pipaliya S."/>
            <person name="Dacks J."/>
            <person name="Roger A.J."/>
        </authorList>
    </citation>
    <scope>NUCLEOTIDE SEQUENCE</scope>
    <source>
        <strain evidence="2">BMAN</strain>
    </source>
</reference>
<dbReference type="Proteomes" id="UP001149090">
    <property type="component" value="Unassembled WGS sequence"/>
</dbReference>
<feature type="compositionally biased region" description="Acidic residues" evidence="1">
    <location>
        <begin position="97"/>
        <end position="110"/>
    </location>
</feature>
<dbReference type="EMBL" id="JAPDFW010000054">
    <property type="protein sequence ID" value="KAJ5078326.1"/>
    <property type="molecule type" value="Genomic_DNA"/>
</dbReference>
<organism evidence="2 3">
    <name type="scientific">Anaeramoeba ignava</name>
    <name type="common">Anaerobic marine amoeba</name>
    <dbReference type="NCBI Taxonomy" id="1746090"/>
    <lineage>
        <taxon>Eukaryota</taxon>
        <taxon>Metamonada</taxon>
        <taxon>Anaeramoebidae</taxon>
        <taxon>Anaeramoeba</taxon>
    </lineage>
</organism>
<protein>
    <submittedName>
        <fullName evidence="2">Uncharacterized protein</fullName>
    </submittedName>
</protein>
<sequence length="1205" mass="140634">MIENKLNQASIWLANFLNKPDLELDQKNDRKLQIIVGKIIRRINIPKELKKYNLDQDERFTHLVTKFRKRKNTLKREEMNEMIIQLWEFVGQKDQEEQKEENEKEEQEIEMENKMNDKKKEIEEKKEKQTIMNNFVIGKATFLVEIFNGENNWKNGRIDISEEKITVFMEGYCVSEGRLAQKKEVEIRFSQEQEMIICIVIKKTKRIIVKMQNEKERKILWKTFLMFSRYYGGVPECVSIDGSILGVENEIQALVSRCGDEKEARFIVKILDCEQNWKENFLLMNKKEIKIYSKEGNSFEIVWEDILAITQVGDNSQQGFLKIEAKDEVFIVISTDSGHYNELILGCARKYMGSLFSSDNKEYELLNFSKKMDHLESELDMENKEEWSRVERRYNREKRQRVCVTKFNVLTGGPEILRSKPFFQRISTKLGQIEKEKMVSEISEAVENLQKIGRAEFAVEYTGTEGEELLSGWFCISKQGVELLSDKRQLVLVNDFCSSQRMFLHSTKITCFVLQIDTSTSLVMFAESVFLRDVIFNFFRKMQNAHVKMFSETSDEMSIFFTPTDVSLYPENYPKIKEVQQILEASNPTKQSLFRYTPENIFGGKIFPQFFPGEQTYPQNFSGEQTIPQNFSVDNLFSRTISRDFSDSQTSLFSSAIQTPTQTMEQLMLHRRISSIDVGELRTTEAHAKRQEQLGRSYTIATILFLELPSQPPIYRKYNPYSNLVVDSVDHRVFRFHIDELQFLNIVFANGQTQKLFAHDLRIKKQLNIHRKIFVKKRYKCWIITSSGRCQAEIELRPHFFKIKTSVEPKLVLEYSFPHRIEEVPDRDGYIKLFLNDQLYLLLYFAQEISDNPDTKLTQNFSENFDTNKHKFISRTLGSHYEKFAFSFLDGARPIQEGSIFLTSSKLSICTDYFSFGFSYNTEIYTHKKVNTIARVSFPESETQVFMEFPSAEERANFLRKYYHYRDKHTALFRKEPCDQRITLDSQSPVEPSFVVTFLPRDKLHPARKGSVEIQNEMLVLVLPDQTKKIRNIKNVRLFVNVPNPRVCKIVVLHLSELFIIRFAEPSIAEVFASSFRLQQGQLLSSPKTSSSSSSLGAIDYSLLSSQGVHSWDVILMSQGFVKLDIGKIVLKRGKAFVLSSSSRSYALSSFANCHTSTFVKKPSVLQISFSESHFILDFSRVEFLVEFVSHWKSGYRSMRKGMRI</sequence>
<name>A0A9Q0REZ6_ANAIG</name>
<accession>A0A9Q0REZ6</accession>
<evidence type="ECO:0000313" key="3">
    <source>
        <dbReference type="Proteomes" id="UP001149090"/>
    </source>
</evidence>
<proteinExistence type="predicted"/>
<evidence type="ECO:0000256" key="1">
    <source>
        <dbReference type="SAM" id="MobiDB-lite"/>
    </source>
</evidence>
<keyword evidence="3" id="KW-1185">Reference proteome</keyword>
<comment type="caution">
    <text evidence="2">The sequence shown here is derived from an EMBL/GenBank/DDBJ whole genome shotgun (WGS) entry which is preliminary data.</text>
</comment>
<evidence type="ECO:0000313" key="2">
    <source>
        <dbReference type="EMBL" id="KAJ5078326.1"/>
    </source>
</evidence>
<feature type="region of interest" description="Disordered" evidence="1">
    <location>
        <begin position="94"/>
        <end position="114"/>
    </location>
</feature>